<organism evidence="2">
    <name type="scientific">uncultured Caudovirales phage</name>
    <dbReference type="NCBI Taxonomy" id="2100421"/>
    <lineage>
        <taxon>Viruses</taxon>
        <taxon>Duplodnaviria</taxon>
        <taxon>Heunggongvirae</taxon>
        <taxon>Uroviricota</taxon>
        <taxon>Caudoviricetes</taxon>
        <taxon>Peduoviridae</taxon>
        <taxon>Maltschvirus</taxon>
        <taxon>Maltschvirus maltsch</taxon>
    </lineage>
</organism>
<sequence length="260" mass="28236">MNNTIHKSESISNLIPALLKAQNKIENPTKDSFNPHHKSKFASLHSYIEATKRPLMEQGLVIIQGINGSGLNVGVDTMLAHSSGEWLSFSVQAECFTTRKDASGKIEKLPGDGQAIGSLTTYLRRYGIASLLNLVGEEDDDAEADRSIRDHSPSQAPARSAPSPAPAIKSPQSQSQTAQSGDPGSAVVMFGKHKGKTLSELGSDQEGRNYIDWLANKRELKNAPDGKPYRNDVIFTEQCRAFLASMNSTPEIEPSDDVPF</sequence>
<proteinExistence type="predicted"/>
<feature type="compositionally biased region" description="Low complexity" evidence="1">
    <location>
        <begin position="153"/>
        <end position="176"/>
    </location>
</feature>
<dbReference type="InterPro" id="IPR007499">
    <property type="entry name" value="ERF_bacteria_virus"/>
</dbReference>
<gene>
    <name evidence="2" type="ORF">UFOVP510_64</name>
</gene>
<name>A0A6J5MSQ7_9CAUD</name>
<protein>
    <submittedName>
        <fullName evidence="2">Essential recombination function protein</fullName>
    </submittedName>
</protein>
<dbReference type="EMBL" id="LR796493">
    <property type="protein sequence ID" value="CAB4147970.1"/>
    <property type="molecule type" value="Genomic_DNA"/>
</dbReference>
<dbReference type="Pfam" id="PF04404">
    <property type="entry name" value="ERF"/>
    <property type="match status" value="1"/>
</dbReference>
<evidence type="ECO:0000313" key="2">
    <source>
        <dbReference type="EMBL" id="CAB4147970.1"/>
    </source>
</evidence>
<feature type="region of interest" description="Disordered" evidence="1">
    <location>
        <begin position="141"/>
        <end position="189"/>
    </location>
</feature>
<evidence type="ECO:0000256" key="1">
    <source>
        <dbReference type="SAM" id="MobiDB-lite"/>
    </source>
</evidence>
<accession>A0A6J5MSQ7</accession>
<reference evidence="2" key="1">
    <citation type="submission" date="2020-04" db="EMBL/GenBank/DDBJ databases">
        <authorList>
            <person name="Chiriac C."/>
            <person name="Salcher M."/>
            <person name="Ghai R."/>
            <person name="Kavagutti S V."/>
        </authorList>
    </citation>
    <scope>NUCLEOTIDE SEQUENCE</scope>
</reference>